<protein>
    <recommendedName>
        <fullName evidence="8">Zinc ribbon domain-containing protein</fullName>
    </recommendedName>
</protein>
<feature type="transmembrane region" description="Helical" evidence="2">
    <location>
        <begin position="155"/>
        <end position="178"/>
    </location>
</feature>
<feature type="compositionally biased region" description="Basic and acidic residues" evidence="1">
    <location>
        <begin position="303"/>
        <end position="312"/>
    </location>
</feature>
<keyword evidence="2" id="KW-0812">Transmembrane</keyword>
<feature type="region of interest" description="Disordered" evidence="1">
    <location>
        <begin position="30"/>
        <end position="62"/>
    </location>
</feature>
<accession>A0A202ECJ6</accession>
<feature type="transmembrane region" description="Helical" evidence="2">
    <location>
        <begin position="99"/>
        <end position="122"/>
    </location>
</feature>
<evidence type="ECO:0000259" key="5">
    <source>
        <dbReference type="Pfam" id="PF26440"/>
    </source>
</evidence>
<evidence type="ECO:0008006" key="8">
    <source>
        <dbReference type="Google" id="ProtNLM"/>
    </source>
</evidence>
<dbReference type="InterPro" id="IPR058421">
    <property type="entry name" value="DUF8108_C"/>
</dbReference>
<evidence type="ECO:0000313" key="7">
    <source>
        <dbReference type="Proteomes" id="UP000196084"/>
    </source>
</evidence>
<feature type="domain" description="DUF8108" evidence="4">
    <location>
        <begin position="62"/>
        <end position="133"/>
    </location>
</feature>
<dbReference type="InterPro" id="IPR058963">
    <property type="entry name" value="DUF8108_M"/>
</dbReference>
<dbReference type="Pfam" id="PF26440">
    <property type="entry name" value="DUF8108_M"/>
    <property type="match status" value="1"/>
</dbReference>
<dbReference type="Proteomes" id="UP000196084">
    <property type="component" value="Unassembled WGS sequence"/>
</dbReference>
<evidence type="ECO:0000259" key="4">
    <source>
        <dbReference type="Pfam" id="PF26438"/>
    </source>
</evidence>
<dbReference type="AlphaFoldDB" id="A0A202ECJ6"/>
<feature type="domain" description="DUF8108" evidence="5">
    <location>
        <begin position="145"/>
        <end position="208"/>
    </location>
</feature>
<dbReference type="InterPro" id="IPR058962">
    <property type="entry name" value="DUF8108_N"/>
</dbReference>
<feature type="region of interest" description="Disordered" evidence="1">
    <location>
        <begin position="284"/>
        <end position="320"/>
    </location>
</feature>
<dbReference type="OrthoDB" id="53394at2157"/>
<name>A0A202ECJ6_9EURY</name>
<evidence type="ECO:0000259" key="3">
    <source>
        <dbReference type="Pfam" id="PF26413"/>
    </source>
</evidence>
<dbReference type="EMBL" id="MWPH01000001">
    <property type="protein sequence ID" value="OVE85730.1"/>
    <property type="molecule type" value="Genomic_DNA"/>
</dbReference>
<evidence type="ECO:0000256" key="1">
    <source>
        <dbReference type="SAM" id="MobiDB-lite"/>
    </source>
</evidence>
<keyword evidence="2" id="KW-0472">Membrane</keyword>
<proteinExistence type="predicted"/>
<reference evidence="6 7" key="1">
    <citation type="submission" date="2017-02" db="EMBL/GenBank/DDBJ databases">
        <title>Natronthermophilus aegyptiacus gen. nov.,sp. nov., an aerobic, extremely halophilic alkalithermophilic archaeon isolated from the athalassohaline Wadi An Natrun, Egypt.</title>
        <authorList>
            <person name="Zhao B."/>
        </authorList>
    </citation>
    <scope>NUCLEOTIDE SEQUENCE [LARGE SCALE GENOMIC DNA]</scope>
    <source>
        <strain evidence="6 7">CGMCC 1.3597</strain>
    </source>
</reference>
<comment type="caution">
    <text evidence="6">The sequence shown here is derived from an EMBL/GenBank/DDBJ whole genome shotgun (WGS) entry which is preliminary data.</text>
</comment>
<dbReference type="RefSeq" id="WP_054864034.1">
    <property type="nucleotide sequence ID" value="NZ_MWPH01000001.1"/>
</dbReference>
<evidence type="ECO:0000313" key="6">
    <source>
        <dbReference type="EMBL" id="OVE85730.1"/>
    </source>
</evidence>
<dbReference type="Pfam" id="PF26413">
    <property type="entry name" value="DUF8108"/>
    <property type="match status" value="1"/>
</dbReference>
<dbReference type="Pfam" id="PF26438">
    <property type="entry name" value="DUF8108_N"/>
    <property type="match status" value="1"/>
</dbReference>
<gene>
    <name evidence="6" type="ORF">B2G88_02630</name>
</gene>
<feature type="compositionally biased region" description="Polar residues" evidence="1">
    <location>
        <begin position="293"/>
        <end position="302"/>
    </location>
</feature>
<keyword evidence="7" id="KW-1185">Reference proteome</keyword>
<feature type="domain" description="DUF8108" evidence="3">
    <location>
        <begin position="214"/>
        <end position="280"/>
    </location>
</feature>
<feature type="transmembrane region" description="Helical" evidence="2">
    <location>
        <begin position="184"/>
        <end position="205"/>
    </location>
</feature>
<evidence type="ECO:0000256" key="2">
    <source>
        <dbReference type="SAM" id="Phobius"/>
    </source>
</evidence>
<sequence>MRTERRGHGGETDACSRCDVSLEPSMNFCPACGTPNRAQNPSAETERDTTASHASPSADARRQQLEDKIAMATSDGWKLEYDFGDRAVMSRRSAGTFDAHVLVGLGTLWWTMGLGNVLYGIYAYSEKPERMVLYPDAASDPTLENETEWSALSHILARMTTGACWLLGILVLVLSAMTLGTAPWFVTGLLLAIAALFGLVGASVLPSVNSRLSRRHSVLTNGRTRSVDEQRVNSYTEPCMTCGEPIGHGLERRYRSEFCLFGVPITGSSGTNYYCQRCASADQPITDTEPESHPSTTAGSTRDGNHRSCHDDVETDAALE</sequence>
<organism evidence="6 7">
    <name type="scientific">Natronolimnobius baerhuensis</name>
    <dbReference type="NCBI Taxonomy" id="253108"/>
    <lineage>
        <taxon>Archaea</taxon>
        <taxon>Methanobacteriati</taxon>
        <taxon>Methanobacteriota</taxon>
        <taxon>Stenosarchaea group</taxon>
        <taxon>Halobacteria</taxon>
        <taxon>Halobacteriales</taxon>
        <taxon>Natrialbaceae</taxon>
        <taxon>Natronolimnobius</taxon>
    </lineage>
</organism>
<keyword evidence="2" id="KW-1133">Transmembrane helix</keyword>